<evidence type="ECO:0000256" key="5">
    <source>
        <dbReference type="ARBA" id="ARBA00023136"/>
    </source>
</evidence>
<gene>
    <name evidence="10" type="ORF">EI168_17580</name>
</gene>
<keyword evidence="4 8" id="KW-1133">Transmembrane helix</keyword>
<feature type="domain" description="MotA/TolQ/ExbB proton channel" evidence="9">
    <location>
        <begin position="342"/>
        <end position="451"/>
    </location>
</feature>
<dbReference type="InterPro" id="IPR050790">
    <property type="entry name" value="ExbB/TolQ_transport"/>
</dbReference>
<reference evidence="10 11" key="1">
    <citation type="submission" date="2020-07" db="EMBL/GenBank/DDBJ databases">
        <title>Halophilic bacteria isolated from french cheeses.</title>
        <authorList>
            <person name="Kothe C.I."/>
            <person name="Farah-Kraiem B."/>
            <person name="Renault P."/>
            <person name="Dridi B."/>
        </authorList>
    </citation>
    <scope>NUCLEOTIDE SEQUENCE [LARGE SCALE GENOMIC DNA]</scope>
    <source>
        <strain evidence="10 11">FME1</strain>
    </source>
</reference>
<dbReference type="InterPro" id="IPR002898">
    <property type="entry name" value="MotA_ExbB_proton_chnl"/>
</dbReference>
<dbReference type="PANTHER" id="PTHR30625:SF11">
    <property type="entry name" value="MOTA_TOLQ_EXBB PROTON CHANNEL DOMAIN-CONTAINING PROTEIN"/>
    <property type="match status" value="1"/>
</dbReference>
<protein>
    <submittedName>
        <fullName evidence="10">MotA/TolQ/ExbB proton channel family protein</fullName>
    </submittedName>
</protein>
<comment type="similarity">
    <text evidence="6">Belongs to the exbB/tolQ family.</text>
</comment>
<evidence type="ECO:0000313" key="11">
    <source>
        <dbReference type="Proteomes" id="UP001645039"/>
    </source>
</evidence>
<comment type="caution">
    <text evidence="10">The sequence shown here is derived from an EMBL/GenBank/DDBJ whole genome shotgun (WGS) entry which is preliminary data.</text>
</comment>
<organism evidence="10 11">
    <name type="scientific">Halomonas casei</name>
    <dbReference type="NCBI Taxonomy" id="2742613"/>
    <lineage>
        <taxon>Bacteria</taxon>
        <taxon>Pseudomonadati</taxon>
        <taxon>Pseudomonadota</taxon>
        <taxon>Gammaproteobacteria</taxon>
        <taxon>Oceanospirillales</taxon>
        <taxon>Halomonadaceae</taxon>
        <taxon>Halomonas</taxon>
    </lineage>
</organism>
<evidence type="ECO:0000256" key="3">
    <source>
        <dbReference type="ARBA" id="ARBA00022692"/>
    </source>
</evidence>
<feature type="transmembrane region" description="Helical" evidence="8">
    <location>
        <begin position="376"/>
        <end position="403"/>
    </location>
</feature>
<feature type="transmembrane region" description="Helical" evidence="8">
    <location>
        <begin position="287"/>
        <end position="312"/>
    </location>
</feature>
<sequence>MSRFCLITDYLSTHRLALHRLSLQRLSFRRIGYACALVGLVAVSGVSMAQTDSTTSLREAREAAETRDQQRLMGFIDDQQALAAALEQARAENEDAQQQYEALQAQQAEQAQQASELTERQSEQGEAMSGLLASLAQHSADVRNELGGDSLLAISEEALPPRLDNVEVLERHQLENVVDRLAALTASTGRAERLELAVADANGDIAPQAVVRLGDFAIFNASELLQRSEGDGGLAVLPRTPRQIGALLPAYFQDESRVFAVDPTQGSVLQALAQQPSLWERFQQGGYVGYVVVVLGIIGLVVGLGQYAYLVLVSMRVQRQRQSLSQLQTNNPLGRVLLRFEGMDKHQTSEALEARLDEAVLAELPKLERSQPMVKLLAAIAPLLGLLGTVTGMIVTFQAITVFGTGDPQLMAGGISQALVTTVLGLITAVPLLFVQTALAGRSRYLTHVIEGQASATLADHLETHAPAHTVT</sequence>
<keyword evidence="2" id="KW-1003">Cell membrane</keyword>
<feature type="transmembrane region" description="Helical" evidence="8">
    <location>
        <begin position="415"/>
        <end position="435"/>
    </location>
</feature>
<evidence type="ECO:0000256" key="8">
    <source>
        <dbReference type="SAM" id="Phobius"/>
    </source>
</evidence>
<keyword evidence="5 8" id="KW-0472">Membrane</keyword>
<evidence type="ECO:0000256" key="6">
    <source>
        <dbReference type="RuleBase" id="RU004057"/>
    </source>
</evidence>
<dbReference type="RefSeq" id="WP_096280537.1">
    <property type="nucleotide sequence ID" value="NZ_CP189763.1"/>
</dbReference>
<dbReference type="Proteomes" id="UP001645039">
    <property type="component" value="Unassembled WGS sequence"/>
</dbReference>
<dbReference type="PANTHER" id="PTHR30625">
    <property type="entry name" value="PROTEIN TOLQ"/>
    <property type="match status" value="1"/>
</dbReference>
<keyword evidence="6" id="KW-0653">Protein transport</keyword>
<keyword evidence="3 8" id="KW-0812">Transmembrane</keyword>
<dbReference type="PIRSF" id="PIRSF037714">
    <property type="entry name" value="TolR"/>
    <property type="match status" value="1"/>
</dbReference>
<name>A0ABR9F5Y8_9GAMM</name>
<proteinExistence type="inferred from homology"/>
<feature type="region of interest" description="Disordered" evidence="7">
    <location>
        <begin position="93"/>
        <end position="128"/>
    </location>
</feature>
<dbReference type="InterPro" id="IPR017270">
    <property type="entry name" value="MotA/TolQ/ExbB-rel"/>
</dbReference>
<feature type="compositionally biased region" description="Low complexity" evidence="7">
    <location>
        <begin position="96"/>
        <end position="114"/>
    </location>
</feature>
<keyword evidence="6" id="KW-0813">Transport</keyword>
<evidence type="ECO:0000256" key="2">
    <source>
        <dbReference type="ARBA" id="ARBA00022475"/>
    </source>
</evidence>
<accession>A0ABR9F5Y8</accession>
<evidence type="ECO:0000313" key="10">
    <source>
        <dbReference type="EMBL" id="MBE0401890.1"/>
    </source>
</evidence>
<evidence type="ECO:0000259" key="9">
    <source>
        <dbReference type="Pfam" id="PF01618"/>
    </source>
</evidence>
<evidence type="ECO:0000256" key="7">
    <source>
        <dbReference type="SAM" id="MobiDB-lite"/>
    </source>
</evidence>
<evidence type="ECO:0000256" key="1">
    <source>
        <dbReference type="ARBA" id="ARBA00004651"/>
    </source>
</evidence>
<comment type="subcellular location">
    <subcellularLocation>
        <location evidence="1">Cell membrane</location>
        <topology evidence="1">Multi-pass membrane protein</topology>
    </subcellularLocation>
    <subcellularLocation>
        <location evidence="6">Membrane</location>
        <topology evidence="6">Multi-pass membrane protein</topology>
    </subcellularLocation>
</comment>
<dbReference type="Pfam" id="PF01618">
    <property type="entry name" value="MotA_ExbB"/>
    <property type="match status" value="1"/>
</dbReference>
<keyword evidence="11" id="KW-1185">Reference proteome</keyword>
<evidence type="ECO:0000256" key="4">
    <source>
        <dbReference type="ARBA" id="ARBA00022989"/>
    </source>
</evidence>
<dbReference type="EMBL" id="RRZD01000033">
    <property type="protein sequence ID" value="MBE0401890.1"/>
    <property type="molecule type" value="Genomic_DNA"/>
</dbReference>